<comment type="caution">
    <text evidence="1">The sequence shown here is derived from an EMBL/GenBank/DDBJ whole genome shotgun (WGS) entry which is preliminary data.</text>
</comment>
<keyword evidence="2" id="KW-1185">Reference proteome</keyword>
<sequence>IPLEPCIIGGCSVYVSVPEANVDVTKNIFVYSKASGSNVSFYSFATEHDPTTWAKTGLHLSTTEISIMNYNSKDVGPIAIYVVGSQAREYTEISDQVEIYEASNLNMRPQKNKMMTMIMSAEPFNLFVQAYGANLNAFVRATGFDNNFQKQSPDDCRIIYEQNQGIPFRLRINSPIVTINFDGQFDYKICAKIDKYNGALIDYSGVATSQGYIGCSRNFFETYQSSIYTSSVFELEDDHDTERQTQLTYVANMLGTDKLSFTAF</sequence>
<reference evidence="2" key="1">
    <citation type="submission" date="2022-10" db="EMBL/GenBank/DDBJ databases">
        <title>Genome assembly of Pristionchus species.</title>
        <authorList>
            <person name="Yoshida K."/>
            <person name="Sommer R.J."/>
        </authorList>
    </citation>
    <scope>NUCLEOTIDE SEQUENCE [LARGE SCALE GENOMIC DNA]</scope>
    <source>
        <strain evidence="2">RS5460</strain>
    </source>
</reference>
<feature type="non-terminal residue" evidence="1">
    <location>
        <position position="1"/>
    </location>
</feature>
<dbReference type="EMBL" id="BTRK01000004">
    <property type="protein sequence ID" value="GMR45828.1"/>
    <property type="molecule type" value="Genomic_DNA"/>
</dbReference>
<proteinExistence type="predicted"/>
<dbReference type="AlphaFoldDB" id="A0AAN5CJZ2"/>
<name>A0AAN5CJZ2_9BILA</name>
<evidence type="ECO:0000313" key="2">
    <source>
        <dbReference type="Proteomes" id="UP001328107"/>
    </source>
</evidence>
<organism evidence="1 2">
    <name type="scientific">Pristionchus mayeri</name>
    <dbReference type="NCBI Taxonomy" id="1317129"/>
    <lineage>
        <taxon>Eukaryota</taxon>
        <taxon>Metazoa</taxon>
        <taxon>Ecdysozoa</taxon>
        <taxon>Nematoda</taxon>
        <taxon>Chromadorea</taxon>
        <taxon>Rhabditida</taxon>
        <taxon>Rhabditina</taxon>
        <taxon>Diplogasteromorpha</taxon>
        <taxon>Diplogasteroidea</taxon>
        <taxon>Neodiplogasteridae</taxon>
        <taxon>Pristionchus</taxon>
    </lineage>
</organism>
<gene>
    <name evidence="1" type="ORF">PMAYCL1PPCAC_16023</name>
</gene>
<feature type="non-terminal residue" evidence="1">
    <location>
        <position position="264"/>
    </location>
</feature>
<dbReference type="Proteomes" id="UP001328107">
    <property type="component" value="Unassembled WGS sequence"/>
</dbReference>
<protein>
    <submittedName>
        <fullName evidence="1">Uncharacterized protein</fullName>
    </submittedName>
</protein>
<evidence type="ECO:0000313" key="1">
    <source>
        <dbReference type="EMBL" id="GMR45828.1"/>
    </source>
</evidence>
<accession>A0AAN5CJZ2</accession>